<dbReference type="RefSeq" id="WP_172454904.1">
    <property type="nucleotide sequence ID" value="NZ_JANJZD010000008.1"/>
</dbReference>
<dbReference type="Gene3D" id="3.40.50.2000">
    <property type="entry name" value="Glycogen Phosphorylase B"/>
    <property type="match status" value="2"/>
</dbReference>
<dbReference type="PANTHER" id="PTHR12526">
    <property type="entry name" value="GLYCOSYLTRANSFERASE"/>
    <property type="match status" value="1"/>
</dbReference>
<keyword evidence="2" id="KW-1185">Reference proteome</keyword>
<evidence type="ECO:0000313" key="1">
    <source>
        <dbReference type="EMBL" id="SOY27377.1"/>
    </source>
</evidence>
<evidence type="ECO:0000313" key="2">
    <source>
        <dbReference type="Proteomes" id="UP000236311"/>
    </source>
</evidence>
<dbReference type="SUPFAM" id="SSF53756">
    <property type="entry name" value="UDP-Glycosyltransferase/glycogen phosphorylase"/>
    <property type="match status" value="1"/>
</dbReference>
<organism evidence="1 2">
    <name type="scientific">Acetatifactor muris</name>
    <dbReference type="NCBI Taxonomy" id="879566"/>
    <lineage>
        <taxon>Bacteria</taxon>
        <taxon>Bacillati</taxon>
        <taxon>Bacillota</taxon>
        <taxon>Clostridia</taxon>
        <taxon>Lachnospirales</taxon>
        <taxon>Lachnospiraceae</taxon>
        <taxon>Acetatifactor</taxon>
    </lineage>
</organism>
<reference evidence="1 2" key="1">
    <citation type="submission" date="2018-01" db="EMBL/GenBank/DDBJ databases">
        <authorList>
            <person name="Gaut B.S."/>
            <person name="Morton B.R."/>
            <person name="Clegg M.T."/>
            <person name="Duvall M.R."/>
        </authorList>
    </citation>
    <scope>NUCLEOTIDE SEQUENCE [LARGE SCALE GENOMIC DNA]</scope>
    <source>
        <strain evidence="1">GP69</strain>
    </source>
</reference>
<sequence length="375" mass="44001">MLKRAVFISCFDSYDNRVKAFVELFEQKGYETRYLYADFHHMSKCYNNNTYENGERINVVPYNKNLSVKRLYSHYIFSKKVIKYIKIYHPDFIYCMVPPNSLVKEIGIYKQTHTEIKLVFDIYDMWPESFPYSRYSKLLQLPFAYWGELRRNYIRQADVIFCVSEEGKKLLVPEVYGKPVKVIRPAIPEGEMPEYNPREDVFSFVYLGMINHIVDMDLGEEILGALAKKKRTLLHIIGEGQYLNEFVARLEKDGVEVICHGCVFEQKEKNMIFSLCNMGLNIPRKEIDSTMSLKAIEYMRAGLPFVNNASGEIRKIVEEDEVGINIAGDNIEEIISWILKLGKQDYMKIHDKCVNSYKSRFLTQNYAEIFDVLLR</sequence>
<dbReference type="PANTHER" id="PTHR12526:SF630">
    <property type="entry name" value="GLYCOSYLTRANSFERASE"/>
    <property type="match status" value="1"/>
</dbReference>
<accession>A0A2K4ZA97</accession>
<dbReference type="Pfam" id="PF13692">
    <property type="entry name" value="Glyco_trans_1_4"/>
    <property type="match status" value="1"/>
</dbReference>
<proteinExistence type="predicted"/>
<dbReference type="EMBL" id="OFSM01000001">
    <property type="protein sequence ID" value="SOY27377.1"/>
    <property type="molecule type" value="Genomic_DNA"/>
</dbReference>
<dbReference type="Proteomes" id="UP000236311">
    <property type="component" value="Unassembled WGS sequence"/>
</dbReference>
<name>A0A2K4ZA97_9FIRM</name>
<dbReference type="AlphaFoldDB" id="A0A2K4ZA97"/>
<gene>
    <name evidence="1" type="ORF">AMURIS_00081</name>
</gene>
<protein>
    <submittedName>
        <fullName evidence="1">Uncharacterized protein</fullName>
    </submittedName>
</protein>